<sequence>MTTPEPADRVLARASLAEGSPTRWFDQLYTAAARGEAEVPWTRGKPGVDLAAWAEAHPGAGRRAVVVGSALGDDSELLSAHGWAVTGFDVAPTAVAAARARFPESEVDYVVADLLNPPGAWTQAFDLVVEVMNIQAMPRDFRPGACKSLASFLAPGGTAIVCEVAEENMDMANWQSPPWPFSRAEIESVAQDGVRLVSLETIRDGARYWATFTR</sequence>
<dbReference type="PATRIC" id="fig|749927.5.peg.4808"/>
<dbReference type="AlphaFoldDB" id="A0A0H3D8L9"/>
<dbReference type="SUPFAM" id="SSF53335">
    <property type="entry name" value="S-adenosyl-L-methionine-dependent methyltransferases"/>
    <property type="match status" value="1"/>
</dbReference>
<name>A0A0H3D8L9_AMYMU</name>
<evidence type="ECO:0000313" key="2">
    <source>
        <dbReference type="EMBL" id="ADJ46418.1"/>
    </source>
</evidence>
<dbReference type="GO" id="GO:0032259">
    <property type="term" value="P:methylation"/>
    <property type="evidence" value="ECO:0007669"/>
    <property type="project" value="UniProtKB-KW"/>
</dbReference>
<protein>
    <submittedName>
        <fullName evidence="2">Methyltransferase type 12</fullName>
    </submittedName>
</protein>
<dbReference type="Proteomes" id="UP000000328">
    <property type="component" value="Chromosome"/>
</dbReference>
<dbReference type="KEGG" id="amd:AMED_4649"/>
<dbReference type="GeneID" id="92872368"/>
<dbReference type="eggNOG" id="COG0500">
    <property type="taxonomic scope" value="Bacteria"/>
</dbReference>
<dbReference type="InterPro" id="IPR041698">
    <property type="entry name" value="Methyltransf_25"/>
</dbReference>
<reference evidence="2 3" key="1">
    <citation type="journal article" date="2010" name="Cell Res.">
        <title>Complete genome sequence of the rifamycin SV-producing Amycolatopsis mediterranei U32 revealed its genetic characteristics in phylogeny and metabolism.</title>
        <authorList>
            <person name="Zhao W."/>
            <person name="Zhong Y."/>
            <person name="Yuan H."/>
            <person name="Wang J."/>
            <person name="Zheng H."/>
            <person name="Wang Y."/>
            <person name="Cen X."/>
            <person name="Xu F."/>
            <person name="Bai J."/>
            <person name="Han X."/>
            <person name="Lu G."/>
            <person name="Zhu Y."/>
            <person name="Shao Z."/>
            <person name="Yan H."/>
            <person name="Li C."/>
            <person name="Peng N."/>
            <person name="Zhang Z."/>
            <person name="Zhang Y."/>
            <person name="Lin W."/>
            <person name="Fan Y."/>
            <person name="Qin Z."/>
            <person name="Hu Y."/>
            <person name="Zhu B."/>
            <person name="Wang S."/>
            <person name="Ding X."/>
            <person name="Zhao G.P."/>
        </authorList>
    </citation>
    <scope>NUCLEOTIDE SEQUENCE [LARGE SCALE GENOMIC DNA]</scope>
    <source>
        <strain evidence="3">U-32</strain>
    </source>
</reference>
<dbReference type="EMBL" id="CP002000">
    <property type="protein sequence ID" value="ADJ46418.1"/>
    <property type="molecule type" value="Genomic_DNA"/>
</dbReference>
<dbReference type="OrthoDB" id="189743at2"/>
<organism evidence="2 3">
    <name type="scientific">Amycolatopsis mediterranei (strain U-32)</name>
    <dbReference type="NCBI Taxonomy" id="749927"/>
    <lineage>
        <taxon>Bacteria</taxon>
        <taxon>Bacillati</taxon>
        <taxon>Actinomycetota</taxon>
        <taxon>Actinomycetes</taxon>
        <taxon>Pseudonocardiales</taxon>
        <taxon>Pseudonocardiaceae</taxon>
        <taxon>Amycolatopsis</taxon>
    </lineage>
</organism>
<accession>A0A0H3D8L9</accession>
<dbReference type="GO" id="GO:0008168">
    <property type="term" value="F:methyltransferase activity"/>
    <property type="evidence" value="ECO:0007669"/>
    <property type="project" value="UniProtKB-KW"/>
</dbReference>
<gene>
    <name evidence="2" type="ordered locus">AMED_4649</name>
</gene>
<dbReference type="HOGENOM" id="CLU_105064_0_0_11"/>
<keyword evidence="2" id="KW-0489">Methyltransferase</keyword>
<proteinExistence type="predicted"/>
<evidence type="ECO:0000259" key="1">
    <source>
        <dbReference type="Pfam" id="PF13649"/>
    </source>
</evidence>
<dbReference type="Pfam" id="PF13649">
    <property type="entry name" value="Methyltransf_25"/>
    <property type="match status" value="1"/>
</dbReference>
<feature type="domain" description="Methyltransferase" evidence="1">
    <location>
        <begin position="67"/>
        <end position="157"/>
    </location>
</feature>
<dbReference type="InterPro" id="IPR029063">
    <property type="entry name" value="SAM-dependent_MTases_sf"/>
</dbReference>
<dbReference type="Gene3D" id="3.40.50.150">
    <property type="entry name" value="Vaccinia Virus protein VP39"/>
    <property type="match status" value="1"/>
</dbReference>
<keyword evidence="2" id="KW-0808">Transferase</keyword>
<evidence type="ECO:0000313" key="3">
    <source>
        <dbReference type="Proteomes" id="UP000000328"/>
    </source>
</evidence>
<dbReference type="RefSeq" id="WP_013226486.1">
    <property type="nucleotide sequence ID" value="NC_014318.1"/>
</dbReference>